<sequence>MAHDAGQYKRRRCPRGCRREKTAILDNGPGKESGSMIDKAGGGSSGGFPRPSPAFLFPLR</sequence>
<accession>A0ABM6F559</accession>
<evidence type="ECO:0000313" key="2">
    <source>
        <dbReference type="EMBL" id="AOZ06581.1"/>
    </source>
</evidence>
<dbReference type="EMBL" id="CP017754">
    <property type="protein sequence ID" value="AOZ06581.1"/>
    <property type="molecule type" value="Genomic_DNA"/>
</dbReference>
<reference evidence="2 3" key="1">
    <citation type="submission" date="2016-10" db="EMBL/GenBank/DDBJ databases">
        <title>Complete genome sequences of three Cupriavidus strains isolated from various Malaysian environments.</title>
        <authorList>
            <person name="Abdullah A.A.-A."/>
            <person name="Shafie N.A.H."/>
            <person name="Lau N.S."/>
        </authorList>
    </citation>
    <scope>NUCLEOTIDE SEQUENCE [LARGE SCALE GENOMIC DNA]</scope>
    <source>
        <strain evidence="2 3">USMAA1020</strain>
    </source>
</reference>
<keyword evidence="3" id="KW-1185">Reference proteome</keyword>
<feature type="region of interest" description="Disordered" evidence="1">
    <location>
        <begin position="1"/>
        <end position="60"/>
    </location>
</feature>
<dbReference type="Proteomes" id="UP000177515">
    <property type="component" value="Chromosome 1"/>
</dbReference>
<proteinExistence type="predicted"/>
<evidence type="ECO:0000313" key="3">
    <source>
        <dbReference type="Proteomes" id="UP000177515"/>
    </source>
</evidence>
<organism evidence="2 3">
    <name type="scientific">Cupriavidus malaysiensis</name>
    <dbReference type="NCBI Taxonomy" id="367825"/>
    <lineage>
        <taxon>Bacteria</taxon>
        <taxon>Pseudomonadati</taxon>
        <taxon>Pseudomonadota</taxon>
        <taxon>Betaproteobacteria</taxon>
        <taxon>Burkholderiales</taxon>
        <taxon>Burkholderiaceae</taxon>
        <taxon>Cupriavidus</taxon>
    </lineage>
</organism>
<evidence type="ECO:0000256" key="1">
    <source>
        <dbReference type="SAM" id="MobiDB-lite"/>
    </source>
</evidence>
<gene>
    <name evidence="2" type="ORF">BKK80_12705</name>
</gene>
<name>A0ABM6F559_9BURK</name>
<protein>
    <submittedName>
        <fullName evidence="2">Uncharacterized protein</fullName>
    </submittedName>
</protein>